<sequence>MLIGVPRAHTALRYRQAVSGYVTVRRCWTTVPSGGVGIHDPEFSTTATQPLAAHFAGVVLFLAAMDYYQYVFSTTTPIDEQRNRVAHAETWHKLRLYITKSVSEVKDYDYNGYHKSSKKRNTAKCATEWNSHTLRGSVLRKFESRDRMDLARFVSFYFSQNQWKIIEEHRENSWDDFLVNSLIELYPNEVEIAPRLKQKLEEELPGQGIEVQNLESCHMKRAAAEPCDNTEEPSTKKTQTDQSTGVDPPSSLYDPAIEARNLGSGPVQWAAARPCESTGEVPTTEEAQTDRSIRTGFSSSQNPFMLYSGNGPPIPGILVCQLESRSMMCEVFLRALPSLNIMNWEALRETLQLEPLETIWTVSSSGGLNASPTIDIPNLHQLFGVRVNYMPIILMSSDHHQRDMPQKRSITYARNLYRSVSHSFGYVSIPRSHSDRDSVTATEPLHEHGNSTETKAPSILDYLEKARQQPPTFEILSRFDTSMSRPEDGAGINGGNTYTLDGADGSRQASSQDVERKDARCLADEQRAPLVDTGTEANKKL</sequence>
<proteinExistence type="predicted"/>
<dbReference type="AlphaFoldDB" id="A0AAD4CB86"/>
<dbReference type="Proteomes" id="UP001194746">
    <property type="component" value="Unassembled WGS sequence"/>
</dbReference>
<comment type="caution">
    <text evidence="2">The sequence shown here is derived from an EMBL/GenBank/DDBJ whole genome shotgun (WGS) entry which is preliminary data.</text>
</comment>
<protein>
    <submittedName>
        <fullName evidence="2">Uncharacterized protein</fullName>
    </submittedName>
</protein>
<evidence type="ECO:0000313" key="3">
    <source>
        <dbReference type="Proteomes" id="UP001194746"/>
    </source>
</evidence>
<keyword evidence="3" id="KW-1185">Reference proteome</keyword>
<evidence type="ECO:0000313" key="2">
    <source>
        <dbReference type="EMBL" id="KAF9882617.1"/>
    </source>
</evidence>
<reference evidence="2" key="1">
    <citation type="journal article" date="2019" name="Beilstein J. Org. Chem.">
        <title>Nanangenines: drimane sesquiterpenoids as the dominant metabolite cohort of a novel Australian fungus, Aspergillus nanangensis.</title>
        <authorList>
            <person name="Lacey H.J."/>
            <person name="Gilchrist C.L.M."/>
            <person name="Crombie A."/>
            <person name="Kalaitzis J.A."/>
            <person name="Vuong D."/>
            <person name="Rutledge P.J."/>
            <person name="Turner P."/>
            <person name="Pitt J.I."/>
            <person name="Lacey E."/>
            <person name="Chooi Y.H."/>
            <person name="Piggott A.M."/>
        </authorList>
    </citation>
    <scope>NUCLEOTIDE SEQUENCE</scope>
    <source>
        <strain evidence="2">MST-FP2251</strain>
    </source>
</reference>
<dbReference type="EMBL" id="VCAU01000262">
    <property type="protein sequence ID" value="KAF9882617.1"/>
    <property type="molecule type" value="Genomic_DNA"/>
</dbReference>
<reference evidence="2" key="2">
    <citation type="submission" date="2020-02" db="EMBL/GenBank/DDBJ databases">
        <authorList>
            <person name="Gilchrist C.L.M."/>
            <person name="Chooi Y.-H."/>
        </authorList>
    </citation>
    <scope>NUCLEOTIDE SEQUENCE</scope>
    <source>
        <strain evidence="2">MST-FP2251</strain>
    </source>
</reference>
<feature type="compositionally biased region" description="Basic and acidic residues" evidence="1">
    <location>
        <begin position="432"/>
        <end position="450"/>
    </location>
</feature>
<feature type="region of interest" description="Disordered" evidence="1">
    <location>
        <begin position="478"/>
        <end position="541"/>
    </location>
</feature>
<feature type="region of interest" description="Disordered" evidence="1">
    <location>
        <begin position="431"/>
        <end position="454"/>
    </location>
</feature>
<accession>A0AAD4CB86</accession>
<gene>
    <name evidence="2" type="ORF">FE257_005957</name>
</gene>
<organism evidence="2 3">
    <name type="scientific">Aspergillus nanangensis</name>
    <dbReference type="NCBI Taxonomy" id="2582783"/>
    <lineage>
        <taxon>Eukaryota</taxon>
        <taxon>Fungi</taxon>
        <taxon>Dikarya</taxon>
        <taxon>Ascomycota</taxon>
        <taxon>Pezizomycotina</taxon>
        <taxon>Eurotiomycetes</taxon>
        <taxon>Eurotiomycetidae</taxon>
        <taxon>Eurotiales</taxon>
        <taxon>Aspergillaceae</taxon>
        <taxon>Aspergillus</taxon>
        <taxon>Aspergillus subgen. Circumdati</taxon>
    </lineage>
</organism>
<feature type="region of interest" description="Disordered" evidence="1">
    <location>
        <begin position="269"/>
        <end position="295"/>
    </location>
</feature>
<name>A0AAD4CB86_ASPNN</name>
<evidence type="ECO:0000256" key="1">
    <source>
        <dbReference type="SAM" id="MobiDB-lite"/>
    </source>
</evidence>
<feature type="region of interest" description="Disordered" evidence="1">
    <location>
        <begin position="222"/>
        <end position="250"/>
    </location>
</feature>
<feature type="compositionally biased region" description="Basic and acidic residues" evidence="1">
    <location>
        <begin position="513"/>
        <end position="527"/>
    </location>
</feature>